<sequence>MKPAAETVEIPWTSRARLGKNRYDHIELAGAFGDLGTLIPFVVGYIAVMDIDPLGILFMFGISLIAAGLYYKTPIPVQPMKAIGGAAIASGGGISAGMICGAGLFTGIFWFLAGTTRFINVVTKLATKPIIRGIVLGLGLSFITEGVRMMRVTPWLAIVGLIVTYLLLTYPKVPAMFALLLLGIIGAFQLDQSLTDAIATLRPDFRWPEFTLARTTWKEMVAGTFILAIPQIPLTIGNAVIAIRAENNELFPDRPVTDRLMAVSQGVMNLVSAPFGGIPMCHGAGGMAGHVRFGARTGGSLVMLGCILLVLGLFFSQSIGLLFQAFPKAILGVILFFAGTELAITTRDIGNKKEDVYVMLVVAGIAMWNMGIAFLAGIILYQLLHRQWVRL</sequence>
<dbReference type="PANTHER" id="PTHR31970:SF9">
    <property type="entry name" value="MOLYBDATE TRANSPORTER 2"/>
    <property type="match status" value="1"/>
</dbReference>
<accession>A0A3A4NFM2</accession>
<gene>
    <name evidence="2" type="ORF">C4520_12810</name>
</gene>
<feature type="transmembrane region" description="Helical" evidence="1">
    <location>
        <begin position="125"/>
        <end position="143"/>
    </location>
</feature>
<keyword evidence="1" id="KW-1133">Transmembrane helix</keyword>
<reference evidence="2 3" key="1">
    <citation type="journal article" date="2017" name="ISME J.">
        <title>Energy and carbon metabolisms in a deep terrestrial subsurface fluid microbial community.</title>
        <authorList>
            <person name="Momper L."/>
            <person name="Jungbluth S.P."/>
            <person name="Lee M.D."/>
            <person name="Amend J.P."/>
        </authorList>
    </citation>
    <scope>NUCLEOTIDE SEQUENCE [LARGE SCALE GENOMIC DNA]</scope>
    <source>
        <strain evidence="2">SURF_5</strain>
    </source>
</reference>
<feature type="transmembrane region" description="Helical" evidence="1">
    <location>
        <begin position="176"/>
        <end position="199"/>
    </location>
</feature>
<feature type="transmembrane region" description="Helical" evidence="1">
    <location>
        <begin position="54"/>
        <end position="71"/>
    </location>
</feature>
<feature type="transmembrane region" description="Helical" evidence="1">
    <location>
        <begin position="152"/>
        <end position="170"/>
    </location>
</feature>
<dbReference type="Pfam" id="PF16983">
    <property type="entry name" value="MFS_MOT1"/>
    <property type="match status" value="2"/>
</dbReference>
<keyword evidence="1" id="KW-0472">Membrane</keyword>
<name>A0A3A4NFM2_ABYX5</name>
<evidence type="ECO:0000313" key="2">
    <source>
        <dbReference type="EMBL" id="RJP19477.1"/>
    </source>
</evidence>
<proteinExistence type="predicted"/>
<keyword evidence="1" id="KW-0812">Transmembrane</keyword>
<comment type="caution">
    <text evidence="2">The sequence shown here is derived from an EMBL/GenBank/DDBJ whole genome shotgun (WGS) entry which is preliminary data.</text>
</comment>
<protein>
    <submittedName>
        <fullName evidence="2">Sulfate transporter</fullName>
    </submittedName>
</protein>
<evidence type="ECO:0000313" key="3">
    <source>
        <dbReference type="Proteomes" id="UP000265882"/>
    </source>
</evidence>
<feature type="transmembrane region" description="Helical" evidence="1">
    <location>
        <begin position="321"/>
        <end position="344"/>
    </location>
</feature>
<dbReference type="Proteomes" id="UP000265882">
    <property type="component" value="Unassembled WGS sequence"/>
</dbReference>
<organism evidence="2 3">
    <name type="scientific">Abyssobacteria bacterium (strain SURF_5)</name>
    <dbReference type="NCBI Taxonomy" id="2093360"/>
    <lineage>
        <taxon>Bacteria</taxon>
        <taxon>Pseudomonadati</taxon>
        <taxon>Candidatus Hydrogenedentota</taxon>
        <taxon>Candidatus Abyssobacteria</taxon>
    </lineage>
</organism>
<feature type="transmembrane region" description="Helical" evidence="1">
    <location>
        <begin position="28"/>
        <end position="48"/>
    </location>
</feature>
<dbReference type="InterPro" id="IPR031563">
    <property type="entry name" value="MOT1/MOT2"/>
</dbReference>
<evidence type="ECO:0000256" key="1">
    <source>
        <dbReference type="SAM" id="Phobius"/>
    </source>
</evidence>
<dbReference type="EMBL" id="QZKU01000089">
    <property type="protein sequence ID" value="RJP19477.1"/>
    <property type="molecule type" value="Genomic_DNA"/>
</dbReference>
<feature type="transmembrane region" description="Helical" evidence="1">
    <location>
        <begin position="220"/>
        <end position="243"/>
    </location>
</feature>
<feature type="transmembrane region" description="Helical" evidence="1">
    <location>
        <begin position="83"/>
        <end position="113"/>
    </location>
</feature>
<feature type="transmembrane region" description="Helical" evidence="1">
    <location>
        <begin position="356"/>
        <end position="384"/>
    </location>
</feature>
<dbReference type="AlphaFoldDB" id="A0A3A4NFM2"/>
<dbReference type="PANTHER" id="PTHR31970">
    <property type="match status" value="1"/>
</dbReference>
<dbReference type="GO" id="GO:0015098">
    <property type="term" value="F:molybdate ion transmembrane transporter activity"/>
    <property type="evidence" value="ECO:0007669"/>
    <property type="project" value="InterPro"/>
</dbReference>
<feature type="transmembrane region" description="Helical" evidence="1">
    <location>
        <begin position="293"/>
        <end position="315"/>
    </location>
</feature>